<sequence>MDMKMNSSSLRQLLLLLLAFSLLLSTTAAVPTSRSLKSIKDTSALQGLHDENWLVQVMANNGELLVVEEIAMEGRMDLENTDYPGTGANNRHDPRSPGRF</sequence>
<dbReference type="EMBL" id="CP093348">
    <property type="protein sequence ID" value="WOH06281.1"/>
    <property type="molecule type" value="Genomic_DNA"/>
</dbReference>
<gene>
    <name evidence="3" type="ORF">DCAR_0625706</name>
</gene>
<feature type="signal peptide" evidence="2">
    <location>
        <begin position="1"/>
        <end position="29"/>
    </location>
</feature>
<evidence type="ECO:0000313" key="3">
    <source>
        <dbReference type="EMBL" id="WOH06281.1"/>
    </source>
</evidence>
<reference evidence="3" key="1">
    <citation type="journal article" date="2016" name="Nat. Genet.">
        <title>A high-quality carrot genome assembly provides new insights into carotenoid accumulation and asterid genome evolution.</title>
        <authorList>
            <person name="Iorizzo M."/>
            <person name="Ellison S."/>
            <person name="Senalik D."/>
            <person name="Zeng P."/>
            <person name="Satapoomin P."/>
            <person name="Huang J."/>
            <person name="Bowman M."/>
            <person name="Iovene M."/>
            <person name="Sanseverino W."/>
            <person name="Cavagnaro P."/>
            <person name="Yildiz M."/>
            <person name="Macko-Podgorni A."/>
            <person name="Moranska E."/>
            <person name="Grzebelus E."/>
            <person name="Grzebelus D."/>
            <person name="Ashrafi H."/>
            <person name="Zheng Z."/>
            <person name="Cheng S."/>
            <person name="Spooner D."/>
            <person name="Van Deynze A."/>
            <person name="Simon P."/>
        </authorList>
    </citation>
    <scope>NUCLEOTIDE SEQUENCE</scope>
    <source>
        <tissue evidence="3">Leaf</tissue>
    </source>
</reference>
<evidence type="ECO:0000256" key="2">
    <source>
        <dbReference type="SAM" id="SignalP"/>
    </source>
</evidence>
<accession>A0AAF0XDH9</accession>
<reference evidence="3" key="2">
    <citation type="submission" date="2022-03" db="EMBL/GenBank/DDBJ databases">
        <title>Draft title - Genomic analysis of global carrot germplasm unveils the trajectory of domestication and the origin of high carotenoid orange carrot.</title>
        <authorList>
            <person name="Iorizzo M."/>
            <person name="Ellison S."/>
            <person name="Senalik D."/>
            <person name="Macko-Podgorni A."/>
            <person name="Grzebelus D."/>
            <person name="Bostan H."/>
            <person name="Rolling W."/>
            <person name="Curaba J."/>
            <person name="Simon P."/>
        </authorList>
    </citation>
    <scope>NUCLEOTIDE SEQUENCE</scope>
    <source>
        <tissue evidence="3">Leaf</tissue>
    </source>
</reference>
<proteinExistence type="predicted"/>
<dbReference type="Proteomes" id="UP000077755">
    <property type="component" value="Chromosome 6"/>
</dbReference>
<organism evidence="3 4">
    <name type="scientific">Daucus carota subsp. sativus</name>
    <name type="common">Carrot</name>
    <dbReference type="NCBI Taxonomy" id="79200"/>
    <lineage>
        <taxon>Eukaryota</taxon>
        <taxon>Viridiplantae</taxon>
        <taxon>Streptophyta</taxon>
        <taxon>Embryophyta</taxon>
        <taxon>Tracheophyta</taxon>
        <taxon>Spermatophyta</taxon>
        <taxon>Magnoliopsida</taxon>
        <taxon>eudicotyledons</taxon>
        <taxon>Gunneridae</taxon>
        <taxon>Pentapetalae</taxon>
        <taxon>asterids</taxon>
        <taxon>campanulids</taxon>
        <taxon>Apiales</taxon>
        <taxon>Apiaceae</taxon>
        <taxon>Apioideae</taxon>
        <taxon>Scandiceae</taxon>
        <taxon>Daucinae</taxon>
        <taxon>Daucus</taxon>
        <taxon>Daucus sect. Daucus</taxon>
    </lineage>
</organism>
<evidence type="ECO:0000256" key="1">
    <source>
        <dbReference type="SAM" id="MobiDB-lite"/>
    </source>
</evidence>
<protein>
    <submittedName>
        <fullName evidence="3">Uncharacterized protein</fullName>
    </submittedName>
</protein>
<feature type="chain" id="PRO_5042139363" evidence="2">
    <location>
        <begin position="30"/>
        <end position="100"/>
    </location>
</feature>
<keyword evidence="2" id="KW-0732">Signal</keyword>
<feature type="region of interest" description="Disordered" evidence="1">
    <location>
        <begin position="77"/>
        <end position="100"/>
    </location>
</feature>
<dbReference type="PANTHER" id="PTHR33474">
    <property type="entry name" value="TRANSMEMBRANE PROTEIN"/>
    <property type="match status" value="1"/>
</dbReference>
<feature type="compositionally biased region" description="Basic and acidic residues" evidence="1">
    <location>
        <begin position="90"/>
        <end position="100"/>
    </location>
</feature>
<dbReference type="PANTHER" id="PTHR33474:SF28">
    <property type="entry name" value="OS01G0815400 PROTEIN"/>
    <property type="match status" value="1"/>
</dbReference>
<keyword evidence="4" id="KW-1185">Reference proteome</keyword>
<name>A0AAF0XDH9_DAUCS</name>
<dbReference type="AlphaFoldDB" id="A0AAF0XDH9"/>
<evidence type="ECO:0000313" key="4">
    <source>
        <dbReference type="Proteomes" id="UP000077755"/>
    </source>
</evidence>